<proteinExistence type="predicted"/>
<accession>A0ACC3CHE7</accession>
<dbReference type="EMBL" id="CM020620">
    <property type="protein sequence ID" value="KAK1869602.1"/>
    <property type="molecule type" value="Genomic_DNA"/>
</dbReference>
<name>A0ACC3CHE7_PYRYE</name>
<dbReference type="Proteomes" id="UP000798662">
    <property type="component" value="Chromosome 3"/>
</dbReference>
<comment type="caution">
    <text evidence="1">The sequence shown here is derived from an EMBL/GenBank/DDBJ whole genome shotgun (WGS) entry which is preliminary data.</text>
</comment>
<protein>
    <submittedName>
        <fullName evidence="1">Uncharacterized protein</fullName>
    </submittedName>
</protein>
<reference evidence="1" key="1">
    <citation type="submission" date="2019-11" db="EMBL/GenBank/DDBJ databases">
        <title>Nori genome reveals adaptations in red seaweeds to the harsh intertidal environment.</title>
        <authorList>
            <person name="Wang D."/>
            <person name="Mao Y."/>
        </authorList>
    </citation>
    <scope>NUCLEOTIDE SEQUENCE</scope>
    <source>
        <tissue evidence="1">Gametophyte</tissue>
    </source>
</reference>
<gene>
    <name evidence="1" type="ORF">I4F81_012075</name>
</gene>
<keyword evidence="2" id="KW-1185">Reference proteome</keyword>
<sequence>MAMAVMTAPPGLGKRPRCADPTMTTADCQDGGWKRRVVAAAALATSGSPATPASFVSSAPPGLPEEVAAVPSPAGPGVAAAAPQARAAPSSPSTAAPARPNDLDDDDSDDADVPAWLQAVGRRPAAADVRFLHALTSVIEDSCEVGPSANDDDEEASDADDGVSTISDMTTADAADEVTDALVSAFDATDAELERFPTPDDYVAHLAAAGGVSTAALLMAWVYMGRARGHHPTTSIVSEMTLRRLLAAGVRLAVKVLDEPVVSAAAWARIAGLDGGAPEVARCEVALLRLVHWGVHVGASGYAEMADLVCGGVGGMGEADQSA</sequence>
<evidence type="ECO:0000313" key="1">
    <source>
        <dbReference type="EMBL" id="KAK1869602.1"/>
    </source>
</evidence>
<organism evidence="1 2">
    <name type="scientific">Pyropia yezoensis</name>
    <name type="common">Susabi-nori</name>
    <name type="synonym">Porphyra yezoensis</name>
    <dbReference type="NCBI Taxonomy" id="2788"/>
    <lineage>
        <taxon>Eukaryota</taxon>
        <taxon>Rhodophyta</taxon>
        <taxon>Bangiophyceae</taxon>
        <taxon>Bangiales</taxon>
        <taxon>Bangiaceae</taxon>
        <taxon>Pyropia</taxon>
    </lineage>
</organism>
<evidence type="ECO:0000313" key="2">
    <source>
        <dbReference type="Proteomes" id="UP000798662"/>
    </source>
</evidence>